<organism evidence="1">
    <name type="scientific">viral metagenome</name>
    <dbReference type="NCBI Taxonomy" id="1070528"/>
    <lineage>
        <taxon>unclassified sequences</taxon>
        <taxon>metagenomes</taxon>
        <taxon>organismal metagenomes</taxon>
    </lineage>
</organism>
<accession>A0A6C0HB41</accession>
<dbReference type="EMBL" id="MN739922">
    <property type="protein sequence ID" value="QHT77832.1"/>
    <property type="molecule type" value="Genomic_DNA"/>
</dbReference>
<sequence length="115" mass="13893">MPDKKKIEKFEIERNAIYERLMNMLNYHEDNSFTLEELDKNTELQNQIMELTDDIRKYYSASGCRGCREERGSKRPFMSIIRYIVRQHHKTLYSTEIAIPLGDNKYKKTTKYKIF</sequence>
<dbReference type="AlphaFoldDB" id="A0A6C0HB41"/>
<evidence type="ECO:0000313" key="1">
    <source>
        <dbReference type="EMBL" id="QHT77832.1"/>
    </source>
</evidence>
<name>A0A6C0HB41_9ZZZZ</name>
<protein>
    <submittedName>
        <fullName evidence="1">Uncharacterized protein</fullName>
    </submittedName>
</protein>
<proteinExistence type="predicted"/>
<reference evidence="1" key="1">
    <citation type="journal article" date="2020" name="Nature">
        <title>Giant virus diversity and host interactions through global metagenomics.</title>
        <authorList>
            <person name="Schulz F."/>
            <person name="Roux S."/>
            <person name="Paez-Espino D."/>
            <person name="Jungbluth S."/>
            <person name="Walsh D.A."/>
            <person name="Denef V.J."/>
            <person name="McMahon K.D."/>
            <person name="Konstantinidis K.T."/>
            <person name="Eloe-Fadrosh E.A."/>
            <person name="Kyrpides N.C."/>
            <person name="Woyke T."/>
        </authorList>
    </citation>
    <scope>NUCLEOTIDE SEQUENCE</scope>
    <source>
        <strain evidence="1">GVMAG-M-3300023179-90</strain>
    </source>
</reference>